<accession>A0ABX8REI2</accession>
<name>A0ABX8REI2_9CLOT</name>
<feature type="domain" description="Zinc-ribbon" evidence="2">
    <location>
        <begin position="98"/>
        <end position="119"/>
    </location>
</feature>
<dbReference type="RefSeq" id="WP_218283016.1">
    <property type="nucleotide sequence ID" value="NZ_CP078093.1"/>
</dbReference>
<reference evidence="3" key="1">
    <citation type="submission" date="2021-07" db="EMBL/GenBank/DDBJ databases">
        <title>Complete genome sequence of Crassaminicella sp. 143-21, isolated from a deep-sea hydrothermal vent.</title>
        <authorList>
            <person name="Li X."/>
        </authorList>
    </citation>
    <scope>NUCLEOTIDE SEQUENCE</scope>
    <source>
        <strain evidence="3">143-21</strain>
    </source>
</reference>
<gene>
    <name evidence="3" type="ORF">KVH43_00305</name>
</gene>
<dbReference type="EMBL" id="CP078093">
    <property type="protein sequence ID" value="QXM06320.1"/>
    <property type="molecule type" value="Genomic_DNA"/>
</dbReference>
<dbReference type="Pfam" id="PF13240">
    <property type="entry name" value="Zn_Ribbon_1"/>
    <property type="match status" value="1"/>
</dbReference>
<organism evidence="3 4">
    <name type="scientific">Crassaminicella indica</name>
    <dbReference type="NCBI Taxonomy" id="2855394"/>
    <lineage>
        <taxon>Bacteria</taxon>
        <taxon>Bacillati</taxon>
        <taxon>Bacillota</taxon>
        <taxon>Clostridia</taxon>
        <taxon>Eubacteriales</taxon>
        <taxon>Clostridiaceae</taxon>
        <taxon>Crassaminicella</taxon>
    </lineage>
</organism>
<sequence>MDFLDKLADKVSSGTKKISQKTDEIIEITELKLDLKNIEDEIEEAKLYIGELVYKYFLSNDSSMPVGQIKGKCREIQRMEAQKNRMKARIYRIKGLAYCRFCGEAIDDEENYCSKCGHKIIRY</sequence>
<keyword evidence="1" id="KW-0175">Coiled coil</keyword>
<evidence type="ECO:0000313" key="3">
    <source>
        <dbReference type="EMBL" id="QXM06320.1"/>
    </source>
</evidence>
<keyword evidence="4" id="KW-1185">Reference proteome</keyword>
<proteinExistence type="predicted"/>
<dbReference type="Proteomes" id="UP000886818">
    <property type="component" value="Chromosome"/>
</dbReference>
<evidence type="ECO:0000259" key="2">
    <source>
        <dbReference type="Pfam" id="PF13240"/>
    </source>
</evidence>
<protein>
    <submittedName>
        <fullName evidence="3">Zinc ribbon domain-containing protein</fullName>
    </submittedName>
</protein>
<feature type="coiled-coil region" evidence="1">
    <location>
        <begin position="21"/>
        <end position="89"/>
    </location>
</feature>
<evidence type="ECO:0000256" key="1">
    <source>
        <dbReference type="SAM" id="Coils"/>
    </source>
</evidence>
<dbReference type="InterPro" id="IPR026870">
    <property type="entry name" value="Zinc_ribbon_dom"/>
</dbReference>
<evidence type="ECO:0000313" key="4">
    <source>
        <dbReference type="Proteomes" id="UP000886818"/>
    </source>
</evidence>